<comment type="subcellular location">
    <subcellularLocation>
        <location evidence="11">Secreted</location>
    </subcellularLocation>
</comment>
<feature type="signal peptide" evidence="11">
    <location>
        <begin position="1"/>
        <end position="18"/>
    </location>
</feature>
<evidence type="ECO:0000313" key="14">
    <source>
        <dbReference type="EMBL" id="EDV53028.1"/>
    </source>
</evidence>
<proteinExistence type="inferred from homology"/>
<dbReference type="PROSITE" id="PS51888">
    <property type="entry name" value="CLIP"/>
    <property type="match status" value="1"/>
</dbReference>
<dbReference type="GO" id="GO:0005576">
    <property type="term" value="C:extracellular region"/>
    <property type="evidence" value="ECO:0007669"/>
    <property type="project" value="UniProtKB-SubCell"/>
</dbReference>
<evidence type="ECO:0000256" key="3">
    <source>
        <dbReference type="ARBA" id="ARBA00022729"/>
    </source>
</evidence>
<dbReference type="GO" id="GO:0006508">
    <property type="term" value="P:proteolysis"/>
    <property type="evidence" value="ECO:0007669"/>
    <property type="project" value="UniProtKB-KW"/>
</dbReference>
<dbReference type="Pfam" id="PF12032">
    <property type="entry name" value="CLIP"/>
    <property type="match status" value="1"/>
</dbReference>
<gene>
    <name evidence="14" type="primary">Dere\GG11914</name>
    <name evidence="14" type="ORF">Dere_GG11914</name>
</gene>
<dbReference type="SMART" id="SM00020">
    <property type="entry name" value="Tryp_SPc"/>
    <property type="match status" value="1"/>
</dbReference>
<comment type="similarity">
    <text evidence="10 11">Belongs to the peptidase S1 family. CLIP subfamily.</text>
</comment>
<evidence type="ECO:0000256" key="8">
    <source>
        <dbReference type="ARBA" id="ARBA00023157"/>
    </source>
</evidence>
<reference evidence="14 15" key="2">
    <citation type="journal article" date="2008" name="Bioinformatics">
        <title>Assembly reconciliation.</title>
        <authorList>
            <person name="Zimin A.V."/>
            <person name="Smith D.R."/>
            <person name="Sutton G."/>
            <person name="Yorke J.A."/>
        </authorList>
    </citation>
    <scope>NUCLEOTIDE SEQUENCE [LARGE SCALE GENOMIC DNA]</scope>
    <source>
        <strain evidence="14 15">TSC#14021-0224.01</strain>
    </source>
</reference>
<evidence type="ECO:0000256" key="6">
    <source>
        <dbReference type="ARBA" id="ARBA00022837"/>
    </source>
</evidence>
<dbReference type="EC" id="3.4.21.-" evidence="11"/>
<dbReference type="PhylomeDB" id="B3P545"/>
<dbReference type="GO" id="GO:0046872">
    <property type="term" value="F:metal ion binding"/>
    <property type="evidence" value="ECO:0007669"/>
    <property type="project" value="UniProtKB-KW"/>
</dbReference>
<keyword evidence="4 11" id="KW-0378">Hydrolase</keyword>
<keyword evidence="5 11" id="KW-0720">Serine protease</keyword>
<dbReference type="EMBL" id="CH954182">
    <property type="protein sequence ID" value="EDV53028.1"/>
    <property type="molecule type" value="Genomic_DNA"/>
</dbReference>
<dbReference type="InterPro" id="IPR001254">
    <property type="entry name" value="Trypsin_dom"/>
</dbReference>
<keyword evidence="7" id="KW-0865">Zymogen</keyword>
<reference evidence="14 15" key="1">
    <citation type="journal article" date="2007" name="Nature">
        <title>Evolution of genes and genomes on the Drosophila phylogeny.</title>
        <authorList>
            <consortium name="Drosophila 12 Genomes Consortium"/>
            <person name="Clark A.G."/>
            <person name="Eisen M.B."/>
            <person name="Smith D.R."/>
            <person name="Bergman C.M."/>
            <person name="Oliver B."/>
            <person name="Markow T.A."/>
            <person name="Kaufman T.C."/>
            <person name="Kellis M."/>
            <person name="Gelbart W."/>
            <person name="Iyer V.N."/>
            <person name="Pollard D.A."/>
            <person name="Sackton T.B."/>
            <person name="Larracuente A.M."/>
            <person name="Singh N.D."/>
            <person name="Abad J.P."/>
            <person name="Abt D.N."/>
            <person name="Adryan B."/>
            <person name="Aguade M."/>
            <person name="Akashi H."/>
            <person name="Anderson W.W."/>
            <person name="Aquadro C.F."/>
            <person name="Ardell D.H."/>
            <person name="Arguello R."/>
            <person name="Artieri C.G."/>
            <person name="Barbash D.A."/>
            <person name="Barker D."/>
            <person name="Barsanti P."/>
            <person name="Batterham P."/>
            <person name="Batzoglou S."/>
            <person name="Begun D."/>
            <person name="Bhutkar A."/>
            <person name="Blanco E."/>
            <person name="Bosak S.A."/>
            <person name="Bradley R.K."/>
            <person name="Brand A.D."/>
            <person name="Brent M.R."/>
            <person name="Brooks A.N."/>
            <person name="Brown R.H."/>
            <person name="Butlin R.K."/>
            <person name="Caggese C."/>
            <person name="Calvi B.R."/>
            <person name="Bernardo de Carvalho A."/>
            <person name="Caspi A."/>
            <person name="Castrezana S."/>
            <person name="Celniker S.E."/>
            <person name="Chang J.L."/>
            <person name="Chapple C."/>
            <person name="Chatterji S."/>
            <person name="Chinwalla A."/>
            <person name="Civetta A."/>
            <person name="Clifton S.W."/>
            <person name="Comeron J.M."/>
            <person name="Costello J.C."/>
            <person name="Coyne J.A."/>
            <person name="Daub J."/>
            <person name="David R.G."/>
            <person name="Delcher A.L."/>
            <person name="Delehaunty K."/>
            <person name="Do C.B."/>
            <person name="Ebling H."/>
            <person name="Edwards K."/>
            <person name="Eickbush T."/>
            <person name="Evans J.D."/>
            <person name="Filipski A."/>
            <person name="Findeiss S."/>
            <person name="Freyhult E."/>
            <person name="Fulton L."/>
            <person name="Fulton R."/>
            <person name="Garcia A.C."/>
            <person name="Gardiner A."/>
            <person name="Garfield D.A."/>
            <person name="Garvin B.E."/>
            <person name="Gibson G."/>
            <person name="Gilbert D."/>
            <person name="Gnerre S."/>
            <person name="Godfrey J."/>
            <person name="Good R."/>
            <person name="Gotea V."/>
            <person name="Gravely B."/>
            <person name="Greenberg A.J."/>
            <person name="Griffiths-Jones S."/>
            <person name="Gross S."/>
            <person name="Guigo R."/>
            <person name="Gustafson E.A."/>
            <person name="Haerty W."/>
            <person name="Hahn M.W."/>
            <person name="Halligan D.L."/>
            <person name="Halpern A.L."/>
            <person name="Halter G.M."/>
            <person name="Han M.V."/>
            <person name="Heger A."/>
            <person name="Hillier L."/>
            <person name="Hinrichs A.S."/>
            <person name="Holmes I."/>
            <person name="Hoskins R.A."/>
            <person name="Hubisz M.J."/>
            <person name="Hultmark D."/>
            <person name="Huntley M.A."/>
            <person name="Jaffe D.B."/>
            <person name="Jagadeeshan S."/>
            <person name="Jeck W.R."/>
            <person name="Johnson J."/>
            <person name="Jones C.D."/>
            <person name="Jordan W.C."/>
            <person name="Karpen G.H."/>
            <person name="Kataoka E."/>
            <person name="Keightley P.D."/>
            <person name="Kheradpour P."/>
            <person name="Kirkness E.F."/>
            <person name="Koerich L.B."/>
            <person name="Kristiansen K."/>
            <person name="Kudrna D."/>
            <person name="Kulathinal R.J."/>
            <person name="Kumar S."/>
            <person name="Kwok R."/>
            <person name="Lander E."/>
            <person name="Langley C.H."/>
            <person name="Lapoint R."/>
            <person name="Lazzaro B.P."/>
            <person name="Lee S.J."/>
            <person name="Levesque L."/>
            <person name="Li R."/>
            <person name="Lin C.F."/>
            <person name="Lin M.F."/>
            <person name="Lindblad-Toh K."/>
            <person name="Llopart A."/>
            <person name="Long M."/>
            <person name="Low L."/>
            <person name="Lozovsky E."/>
            <person name="Lu J."/>
            <person name="Luo M."/>
            <person name="Machado C.A."/>
            <person name="Makalowski W."/>
            <person name="Marzo M."/>
            <person name="Matsuda M."/>
            <person name="Matzkin L."/>
            <person name="McAllister B."/>
            <person name="McBride C.S."/>
            <person name="McKernan B."/>
            <person name="McKernan K."/>
            <person name="Mendez-Lago M."/>
            <person name="Minx P."/>
            <person name="Mollenhauer M.U."/>
            <person name="Montooth K."/>
            <person name="Mount S.M."/>
            <person name="Mu X."/>
            <person name="Myers E."/>
            <person name="Negre B."/>
            <person name="Newfeld S."/>
            <person name="Nielsen R."/>
            <person name="Noor M.A."/>
            <person name="O'Grady P."/>
            <person name="Pachter L."/>
            <person name="Papaceit M."/>
            <person name="Parisi M.J."/>
            <person name="Parisi M."/>
            <person name="Parts L."/>
            <person name="Pedersen J.S."/>
            <person name="Pesole G."/>
            <person name="Phillippy A.M."/>
            <person name="Ponting C.P."/>
            <person name="Pop M."/>
            <person name="Porcelli D."/>
            <person name="Powell J.R."/>
            <person name="Prohaska S."/>
            <person name="Pruitt K."/>
            <person name="Puig M."/>
            <person name="Quesneville H."/>
            <person name="Ram K.R."/>
            <person name="Rand D."/>
            <person name="Rasmussen M.D."/>
            <person name="Reed L.K."/>
            <person name="Reenan R."/>
            <person name="Reily A."/>
            <person name="Remington K.A."/>
            <person name="Rieger T.T."/>
            <person name="Ritchie M.G."/>
            <person name="Robin C."/>
            <person name="Rogers Y.H."/>
            <person name="Rohde C."/>
            <person name="Rozas J."/>
            <person name="Rubenfield M.J."/>
            <person name="Ruiz A."/>
            <person name="Russo S."/>
            <person name="Salzberg S.L."/>
            <person name="Sanchez-Gracia A."/>
            <person name="Saranga D.J."/>
            <person name="Sato H."/>
            <person name="Schaeffer S.W."/>
            <person name="Schatz M.C."/>
            <person name="Schlenke T."/>
            <person name="Schwartz R."/>
            <person name="Segarra C."/>
            <person name="Singh R.S."/>
            <person name="Sirot L."/>
            <person name="Sirota M."/>
            <person name="Sisneros N.B."/>
            <person name="Smith C.D."/>
            <person name="Smith T.F."/>
            <person name="Spieth J."/>
            <person name="Stage D.E."/>
            <person name="Stark A."/>
            <person name="Stephan W."/>
            <person name="Strausberg R.L."/>
            <person name="Strempel S."/>
            <person name="Sturgill D."/>
            <person name="Sutton G."/>
            <person name="Sutton G.G."/>
            <person name="Tao W."/>
            <person name="Teichmann S."/>
            <person name="Tobari Y.N."/>
            <person name="Tomimura Y."/>
            <person name="Tsolas J.M."/>
            <person name="Valente V.L."/>
            <person name="Venter E."/>
            <person name="Venter J.C."/>
            <person name="Vicario S."/>
            <person name="Vieira F.G."/>
            <person name="Vilella A.J."/>
            <person name="Villasante A."/>
            <person name="Walenz B."/>
            <person name="Wang J."/>
            <person name="Wasserman M."/>
            <person name="Watts T."/>
            <person name="Wilson D."/>
            <person name="Wilson R.K."/>
            <person name="Wing R.A."/>
            <person name="Wolfner M.F."/>
            <person name="Wong A."/>
            <person name="Wong G.K."/>
            <person name="Wu C.I."/>
            <person name="Wu G."/>
            <person name="Yamamoto D."/>
            <person name="Yang H.P."/>
            <person name="Yang S.P."/>
            <person name="Yorke J.A."/>
            <person name="Yoshida K."/>
            <person name="Zdobnov E."/>
            <person name="Zhang P."/>
            <person name="Zhang Y."/>
            <person name="Zimin A.V."/>
            <person name="Baldwin J."/>
            <person name="Abdouelleil A."/>
            <person name="Abdulkadir J."/>
            <person name="Abebe A."/>
            <person name="Abera B."/>
            <person name="Abreu J."/>
            <person name="Acer S.C."/>
            <person name="Aftuck L."/>
            <person name="Alexander A."/>
            <person name="An P."/>
            <person name="Anderson E."/>
            <person name="Anderson S."/>
            <person name="Arachi H."/>
            <person name="Azer M."/>
            <person name="Bachantsang P."/>
            <person name="Barry A."/>
            <person name="Bayul T."/>
            <person name="Berlin A."/>
            <person name="Bessette D."/>
            <person name="Bloom T."/>
            <person name="Blye J."/>
            <person name="Boguslavskiy L."/>
            <person name="Bonnet C."/>
            <person name="Boukhgalter B."/>
            <person name="Bourzgui I."/>
            <person name="Brown A."/>
            <person name="Cahill P."/>
            <person name="Channer S."/>
            <person name="Cheshatsang Y."/>
            <person name="Chuda L."/>
            <person name="Citroen M."/>
            <person name="Collymore A."/>
            <person name="Cooke P."/>
            <person name="Costello M."/>
            <person name="D'Aco K."/>
            <person name="Daza R."/>
            <person name="De Haan G."/>
            <person name="DeGray S."/>
            <person name="DeMaso C."/>
            <person name="Dhargay N."/>
            <person name="Dooley K."/>
            <person name="Dooley E."/>
            <person name="Doricent M."/>
            <person name="Dorje P."/>
            <person name="Dorjee K."/>
            <person name="Dupes A."/>
            <person name="Elong R."/>
            <person name="Falk J."/>
            <person name="Farina A."/>
            <person name="Faro S."/>
            <person name="Ferguson D."/>
            <person name="Fisher S."/>
            <person name="Foley C.D."/>
            <person name="Franke A."/>
            <person name="Friedrich D."/>
            <person name="Gadbois L."/>
            <person name="Gearin G."/>
            <person name="Gearin C.R."/>
            <person name="Giannoukos G."/>
            <person name="Goode T."/>
            <person name="Graham J."/>
            <person name="Grandbois E."/>
            <person name="Grewal S."/>
            <person name="Gyaltsen K."/>
            <person name="Hafez N."/>
            <person name="Hagos B."/>
            <person name="Hall J."/>
            <person name="Henson C."/>
            <person name="Hollinger A."/>
            <person name="Honan T."/>
            <person name="Huard M.D."/>
            <person name="Hughes L."/>
            <person name="Hurhula B."/>
            <person name="Husby M.E."/>
            <person name="Kamat A."/>
            <person name="Kanga B."/>
            <person name="Kashin S."/>
            <person name="Khazanovich D."/>
            <person name="Kisner P."/>
            <person name="Lance K."/>
            <person name="Lara M."/>
            <person name="Lee W."/>
            <person name="Lennon N."/>
            <person name="Letendre F."/>
            <person name="LeVine R."/>
            <person name="Lipovsky A."/>
            <person name="Liu X."/>
            <person name="Liu J."/>
            <person name="Liu S."/>
            <person name="Lokyitsang T."/>
            <person name="Lokyitsang Y."/>
            <person name="Lubonja R."/>
            <person name="Lui A."/>
            <person name="MacDonald P."/>
            <person name="Magnisalis V."/>
            <person name="Maru K."/>
            <person name="Matthews C."/>
            <person name="McCusker W."/>
            <person name="McDonough S."/>
            <person name="Mehta T."/>
            <person name="Meldrim J."/>
            <person name="Meneus L."/>
            <person name="Mihai O."/>
            <person name="Mihalev A."/>
            <person name="Mihova T."/>
            <person name="Mittelman R."/>
            <person name="Mlenga V."/>
            <person name="Montmayeur A."/>
            <person name="Mulrain L."/>
            <person name="Navidi A."/>
            <person name="Naylor J."/>
            <person name="Negash T."/>
            <person name="Nguyen T."/>
            <person name="Nguyen N."/>
            <person name="Nicol R."/>
            <person name="Norbu C."/>
            <person name="Norbu N."/>
            <person name="Novod N."/>
            <person name="O'Neill B."/>
            <person name="Osman S."/>
            <person name="Markiewicz E."/>
            <person name="Oyono O.L."/>
            <person name="Patti C."/>
            <person name="Phunkhang P."/>
            <person name="Pierre F."/>
            <person name="Priest M."/>
            <person name="Raghuraman S."/>
            <person name="Rege F."/>
            <person name="Reyes R."/>
            <person name="Rise C."/>
            <person name="Rogov P."/>
            <person name="Ross K."/>
            <person name="Ryan E."/>
            <person name="Settipalli S."/>
            <person name="Shea T."/>
            <person name="Sherpa N."/>
            <person name="Shi L."/>
            <person name="Shih D."/>
            <person name="Sparrow T."/>
            <person name="Spaulding J."/>
            <person name="Stalker J."/>
            <person name="Stange-Thomann N."/>
            <person name="Stavropoulos S."/>
            <person name="Stone C."/>
            <person name="Strader C."/>
            <person name="Tesfaye S."/>
            <person name="Thomson T."/>
            <person name="Thoulutsang Y."/>
            <person name="Thoulutsang D."/>
            <person name="Topham K."/>
            <person name="Topping I."/>
            <person name="Tsamla T."/>
            <person name="Vassiliev H."/>
            <person name="Vo A."/>
            <person name="Wangchuk T."/>
            <person name="Wangdi T."/>
            <person name="Weiand M."/>
            <person name="Wilkinson J."/>
            <person name="Wilson A."/>
            <person name="Yadav S."/>
            <person name="Young G."/>
            <person name="Yu Q."/>
            <person name="Zembek L."/>
            <person name="Zhong D."/>
            <person name="Zimmer A."/>
            <person name="Zwirko Z."/>
            <person name="Jaffe D.B."/>
            <person name="Alvarez P."/>
            <person name="Brockman W."/>
            <person name="Butler J."/>
            <person name="Chin C."/>
            <person name="Gnerre S."/>
            <person name="Grabherr M."/>
            <person name="Kleber M."/>
            <person name="Mauceli E."/>
            <person name="MacCallum I."/>
        </authorList>
    </citation>
    <scope>NUCLEOTIDE SEQUENCE [LARGE SCALE GENOMIC DNA]</scope>
    <source>
        <strain evidence="14 15">TSC#14021-0224.01</strain>
    </source>
</reference>
<dbReference type="GO" id="GO:0004252">
    <property type="term" value="F:serine-type endopeptidase activity"/>
    <property type="evidence" value="ECO:0007669"/>
    <property type="project" value="UniProtKB-UniRule"/>
</dbReference>
<comment type="domain">
    <text evidence="11">The clip domain consists of 35-55 residues which are 'knitted' together usually by 3 conserved disulfide bonds forming a clip-like compact structure.</text>
</comment>
<evidence type="ECO:0000313" key="15">
    <source>
        <dbReference type="Proteomes" id="UP000008711"/>
    </source>
</evidence>
<keyword evidence="6" id="KW-0106">Calcium</keyword>
<dbReference type="eggNOG" id="KOG3627">
    <property type="taxonomic scope" value="Eukaryota"/>
</dbReference>
<dbReference type="CDD" id="cd00190">
    <property type="entry name" value="Tryp_SPc"/>
    <property type="match status" value="1"/>
</dbReference>
<evidence type="ECO:0000256" key="7">
    <source>
        <dbReference type="ARBA" id="ARBA00023145"/>
    </source>
</evidence>
<dbReference type="InterPro" id="IPR001314">
    <property type="entry name" value="Peptidase_S1A"/>
</dbReference>
<dbReference type="PANTHER" id="PTHR24256">
    <property type="entry name" value="TRYPTASE-RELATED"/>
    <property type="match status" value="1"/>
</dbReference>
<dbReference type="MEROPS" id="S01.A60"/>
<dbReference type="InterPro" id="IPR051487">
    <property type="entry name" value="Ser/Thr_Proteases_Immune/Dev"/>
</dbReference>
<feature type="domain" description="Clip" evidence="13">
    <location>
        <begin position="24"/>
        <end position="78"/>
    </location>
</feature>
<dbReference type="Proteomes" id="UP000008711">
    <property type="component" value="Unassembled WGS sequence"/>
</dbReference>
<name>B3P545_DROER</name>
<evidence type="ECO:0000256" key="9">
    <source>
        <dbReference type="ARBA" id="ARBA00023180"/>
    </source>
</evidence>
<keyword evidence="15" id="KW-1185">Reference proteome</keyword>
<evidence type="ECO:0000256" key="2">
    <source>
        <dbReference type="ARBA" id="ARBA00022723"/>
    </source>
</evidence>
<dbReference type="KEGG" id="der:6555147"/>
<dbReference type="HOGENOM" id="CLU_006842_0_3_1"/>
<keyword evidence="11" id="KW-0964">Secreted</keyword>
<dbReference type="PROSITE" id="PS50240">
    <property type="entry name" value="TRYPSIN_DOM"/>
    <property type="match status" value="1"/>
</dbReference>
<evidence type="ECO:0000256" key="11">
    <source>
        <dbReference type="RuleBase" id="RU366078"/>
    </source>
</evidence>
<protein>
    <recommendedName>
        <fullName evidence="11">CLIP domain-containing serine protease</fullName>
        <ecNumber evidence="11">3.4.21.-</ecNumber>
    </recommendedName>
</protein>
<accession>B3P545</accession>
<dbReference type="AlphaFoldDB" id="B3P545"/>
<evidence type="ECO:0000256" key="1">
    <source>
        <dbReference type="ARBA" id="ARBA00022670"/>
    </source>
</evidence>
<feature type="domain" description="Peptidase S1" evidence="12">
    <location>
        <begin position="104"/>
        <end position="356"/>
    </location>
</feature>
<dbReference type="OrthoDB" id="9028152at2759"/>
<organism evidence="14 15">
    <name type="scientific">Drosophila erecta</name>
    <name type="common">Fruit fly</name>
    <dbReference type="NCBI Taxonomy" id="7220"/>
    <lineage>
        <taxon>Eukaryota</taxon>
        <taxon>Metazoa</taxon>
        <taxon>Ecdysozoa</taxon>
        <taxon>Arthropoda</taxon>
        <taxon>Hexapoda</taxon>
        <taxon>Insecta</taxon>
        <taxon>Pterygota</taxon>
        <taxon>Neoptera</taxon>
        <taxon>Endopterygota</taxon>
        <taxon>Diptera</taxon>
        <taxon>Brachycera</taxon>
        <taxon>Muscomorpha</taxon>
        <taxon>Ephydroidea</taxon>
        <taxon>Drosophilidae</taxon>
        <taxon>Drosophila</taxon>
        <taxon>Sophophora</taxon>
    </lineage>
</organism>
<evidence type="ECO:0000256" key="5">
    <source>
        <dbReference type="ARBA" id="ARBA00022825"/>
    </source>
</evidence>
<dbReference type="InterPro" id="IPR038565">
    <property type="entry name" value="CLIP_sf"/>
</dbReference>
<dbReference type="InterPro" id="IPR043504">
    <property type="entry name" value="Peptidase_S1_PA_chymotrypsin"/>
</dbReference>
<keyword evidence="2" id="KW-0479">Metal-binding</keyword>
<evidence type="ECO:0000256" key="4">
    <source>
        <dbReference type="ARBA" id="ARBA00022801"/>
    </source>
</evidence>
<dbReference type="PRINTS" id="PR00722">
    <property type="entry name" value="CHYMOTRYPSIN"/>
</dbReference>
<evidence type="ECO:0000256" key="10">
    <source>
        <dbReference type="ARBA" id="ARBA00024195"/>
    </source>
</evidence>
<evidence type="ECO:0000259" key="12">
    <source>
        <dbReference type="PROSITE" id="PS50240"/>
    </source>
</evidence>
<dbReference type="Gene3D" id="2.40.10.10">
    <property type="entry name" value="Trypsin-like serine proteases"/>
    <property type="match status" value="2"/>
</dbReference>
<dbReference type="SMART" id="SM00680">
    <property type="entry name" value="CLIP"/>
    <property type="match status" value="1"/>
</dbReference>
<keyword evidence="1 11" id="KW-0645">Protease</keyword>
<dbReference type="Gene3D" id="3.30.1640.30">
    <property type="match status" value="1"/>
</dbReference>
<keyword evidence="8" id="KW-1015">Disulfide bond</keyword>
<keyword evidence="3 11" id="KW-0732">Signal</keyword>
<sequence>MKVIAVVLLCILISQTQAASRYKTCSNPNQTEGLCVPISLCLPLHSVLVKSNPTQSEIEFIRNSRCESDKSKHHYVCCTTDKDYNRTPEQIPREDSSLLPDRSICGGDQLVPGNKTILSGFPWLVVLEYRKSSEEIKKNGCMGSLINHRYVLTVARCLSKSFGNLVSVQLGEHGTSAAEDCRNGSLECNGMLRVEVEDIHIHVNFTRGFSEYDIGLIRLEREVAYTPNIRPVCLPSTVGVQHWEVHEEFTGAAWRANQTPIDSLVQLKFEATGVDLDSCRSEILPLDTLHESHLCANGPKEVDGCLWSFGGPLMAFQEGVWVLGGIATFGLASIPKKPYIYTNVIYIESWIKQTIRP</sequence>
<evidence type="ECO:0000259" key="13">
    <source>
        <dbReference type="PROSITE" id="PS51888"/>
    </source>
</evidence>
<dbReference type="Pfam" id="PF00089">
    <property type="entry name" value="Trypsin"/>
    <property type="match status" value="1"/>
</dbReference>
<dbReference type="FunFam" id="2.40.10.10:FF:000028">
    <property type="entry name" value="Serine protease easter"/>
    <property type="match status" value="1"/>
</dbReference>
<keyword evidence="9" id="KW-0325">Glycoprotein</keyword>
<dbReference type="InterPro" id="IPR009003">
    <property type="entry name" value="Peptidase_S1_PA"/>
</dbReference>
<dbReference type="InterPro" id="IPR022700">
    <property type="entry name" value="CLIP"/>
</dbReference>
<dbReference type="SUPFAM" id="SSF50494">
    <property type="entry name" value="Trypsin-like serine proteases"/>
    <property type="match status" value="1"/>
</dbReference>
<feature type="chain" id="PRO_5023974884" description="CLIP domain-containing serine protease" evidence="11">
    <location>
        <begin position="19"/>
        <end position="357"/>
    </location>
</feature>